<keyword evidence="5" id="KW-0813">Transport</keyword>
<dbReference type="InterPro" id="IPR001750">
    <property type="entry name" value="ND/Mrp_TM"/>
</dbReference>
<feature type="transmembrane region" description="Helical" evidence="5">
    <location>
        <begin position="12"/>
        <end position="33"/>
    </location>
</feature>
<evidence type="ECO:0000256" key="2">
    <source>
        <dbReference type="ARBA" id="ARBA00022692"/>
    </source>
</evidence>
<dbReference type="GO" id="GO:0050136">
    <property type="term" value="F:NADH dehydrogenase (quinone) (non-electrogenic) activity"/>
    <property type="evidence" value="ECO:0007669"/>
    <property type="project" value="UniProtKB-UniRule"/>
</dbReference>
<comment type="subunit">
    <text evidence="5">NDH-1 is composed of 14 different subunits. Subunits NuoA, H, J, K, L, M, N constitute the membrane sector of the complex.</text>
</comment>
<feature type="transmembrane region" description="Helical" evidence="5">
    <location>
        <begin position="299"/>
        <end position="320"/>
    </location>
</feature>
<protein>
    <recommendedName>
        <fullName evidence="5">NADH-quinone oxidoreductase subunit N</fullName>
        <ecNumber evidence="5">7.1.1.-</ecNumber>
    </recommendedName>
    <alternativeName>
        <fullName evidence="5">NADH dehydrogenase I subunit N</fullName>
    </alternativeName>
    <alternativeName>
        <fullName evidence="5">NDH-1 subunit N</fullName>
    </alternativeName>
</protein>
<feature type="transmembrane region" description="Helical" evidence="5">
    <location>
        <begin position="79"/>
        <end position="100"/>
    </location>
</feature>
<dbReference type="OrthoDB" id="9811718at2"/>
<dbReference type="GO" id="GO:0008137">
    <property type="term" value="F:NADH dehydrogenase (ubiquinone) activity"/>
    <property type="evidence" value="ECO:0007669"/>
    <property type="project" value="InterPro"/>
</dbReference>
<keyword evidence="4 5" id="KW-0472">Membrane</keyword>
<dbReference type="GO" id="GO:0005886">
    <property type="term" value="C:plasma membrane"/>
    <property type="evidence" value="ECO:0007669"/>
    <property type="project" value="UniProtKB-SubCell"/>
</dbReference>
<evidence type="ECO:0000256" key="3">
    <source>
        <dbReference type="ARBA" id="ARBA00022989"/>
    </source>
</evidence>
<evidence type="ECO:0000256" key="4">
    <source>
        <dbReference type="ARBA" id="ARBA00023136"/>
    </source>
</evidence>
<dbReference type="GO" id="GO:0042773">
    <property type="term" value="P:ATP synthesis coupled electron transport"/>
    <property type="evidence" value="ECO:0007669"/>
    <property type="project" value="InterPro"/>
</dbReference>
<comment type="similarity">
    <text evidence="5">Belongs to the complex I subunit 2 family.</text>
</comment>
<dbReference type="NCBIfam" id="NF004440">
    <property type="entry name" value="PRK05777.1-3"/>
    <property type="match status" value="1"/>
</dbReference>
<organism evidence="8 9">
    <name type="scientific">Undibacter mobilis</name>
    <dbReference type="NCBI Taxonomy" id="2292256"/>
    <lineage>
        <taxon>Bacteria</taxon>
        <taxon>Pseudomonadati</taxon>
        <taxon>Pseudomonadota</taxon>
        <taxon>Alphaproteobacteria</taxon>
        <taxon>Hyphomicrobiales</taxon>
        <taxon>Nitrobacteraceae</taxon>
        <taxon>Undibacter</taxon>
    </lineage>
</organism>
<evidence type="ECO:0000313" key="9">
    <source>
        <dbReference type="Proteomes" id="UP000263993"/>
    </source>
</evidence>
<keyword evidence="5" id="KW-0830">Ubiquinone</keyword>
<keyword evidence="5" id="KW-1003">Cell membrane</keyword>
<feature type="transmembrane region" description="Helical" evidence="5">
    <location>
        <begin position="40"/>
        <end position="59"/>
    </location>
</feature>
<keyword evidence="9" id="KW-1185">Reference proteome</keyword>
<name>A0A371B108_9BRAD</name>
<feature type="transmembrane region" description="Helical" evidence="5">
    <location>
        <begin position="204"/>
        <end position="228"/>
    </location>
</feature>
<comment type="subcellular location">
    <subcellularLocation>
        <location evidence="5">Cell membrane</location>
        <topology evidence="5">Multi-pass membrane protein</topology>
    </subcellularLocation>
    <subcellularLocation>
        <location evidence="1">Endomembrane system</location>
        <topology evidence="1">Multi-pass membrane protein</topology>
    </subcellularLocation>
    <subcellularLocation>
        <location evidence="6">Membrane</location>
        <topology evidence="6">Multi-pass membrane protein</topology>
    </subcellularLocation>
</comment>
<dbReference type="AlphaFoldDB" id="A0A371B108"/>
<evidence type="ECO:0000256" key="6">
    <source>
        <dbReference type="RuleBase" id="RU000320"/>
    </source>
</evidence>
<dbReference type="HAMAP" id="MF_00445">
    <property type="entry name" value="NDH1_NuoN_1"/>
    <property type="match status" value="1"/>
</dbReference>
<feature type="transmembrane region" description="Helical" evidence="5">
    <location>
        <begin position="161"/>
        <end position="184"/>
    </location>
</feature>
<feature type="transmembrane region" description="Helical" evidence="5">
    <location>
        <begin position="107"/>
        <end position="124"/>
    </location>
</feature>
<keyword evidence="5" id="KW-0520">NAD</keyword>
<dbReference type="Proteomes" id="UP000263993">
    <property type="component" value="Unassembled WGS sequence"/>
</dbReference>
<dbReference type="GO" id="GO:0012505">
    <property type="term" value="C:endomembrane system"/>
    <property type="evidence" value="ECO:0007669"/>
    <property type="project" value="UniProtKB-SubCell"/>
</dbReference>
<dbReference type="PANTHER" id="PTHR22773">
    <property type="entry name" value="NADH DEHYDROGENASE"/>
    <property type="match status" value="1"/>
</dbReference>
<reference evidence="9" key="1">
    <citation type="submission" date="2018-08" db="EMBL/GenBank/DDBJ databases">
        <authorList>
            <person name="Kim S.-J."/>
            <person name="Jung G.-Y."/>
        </authorList>
    </citation>
    <scope>NUCLEOTIDE SEQUENCE [LARGE SCALE GENOMIC DNA]</scope>
    <source>
        <strain evidence="9">GY_H</strain>
    </source>
</reference>
<feature type="transmembrane region" description="Helical" evidence="5">
    <location>
        <begin position="270"/>
        <end position="292"/>
    </location>
</feature>
<feature type="transmembrane region" description="Helical" evidence="5">
    <location>
        <begin position="444"/>
        <end position="463"/>
    </location>
</feature>
<dbReference type="NCBIfam" id="TIGR01770">
    <property type="entry name" value="NDH_I_N"/>
    <property type="match status" value="1"/>
</dbReference>
<dbReference type="EMBL" id="QRGO01000003">
    <property type="protein sequence ID" value="RDV01266.1"/>
    <property type="molecule type" value="Genomic_DNA"/>
</dbReference>
<feature type="transmembrane region" description="Helical" evidence="5">
    <location>
        <begin position="326"/>
        <end position="347"/>
    </location>
</feature>
<keyword evidence="3 5" id="KW-1133">Transmembrane helix</keyword>
<evidence type="ECO:0000313" key="8">
    <source>
        <dbReference type="EMBL" id="RDV01266.1"/>
    </source>
</evidence>
<keyword evidence="5" id="KW-0874">Quinone</keyword>
<dbReference type="InterPro" id="IPR010096">
    <property type="entry name" value="NADH-Q_OxRdtase_suN/2"/>
</dbReference>
<dbReference type="EC" id="7.1.1.-" evidence="5"/>
<sequence>MNTLTSINALQPIFPEIVLAIGAMALLMLSVFVGERSARFVNTLCILLLIGIGALIVWLPAGRVTLFDGSFVVDDFARFLKLLTLAGSAGTLILSLDYLTKENLQKAEYGVLVLLATLGMLVLISANDLIALYLGLELMSLPLYVIASSNRDNAKSTEAGLKYFVLGALSSGMLLYGASLIYGFTGTVNFAGIAKAAQGGAGTGLIFGIVFLFAGFCFKISAVPFHMWTPDVYEGAPTPVTAFFAAAPKVAGIAIFVRATIVAFPGVTHSWQQIVVFVAIASMALGAFAAIGQKNIKRLMAYSSIGHMGFALVGLAAGTAEGVQGVLIYMTIYVGMTLGTFACILSMRRDGVMVENISDLSGLSRTKPTMAFMLAMLLFSLAGVPPLAGFFGKFYVFLAAVNAGLFTLAVLGVLSSVVGAFYYLAIVKVMYFDQPAPAFQRIPVLVGLMLAVFGTLNIVFFLYPAPLIGAATAAAKSLF</sequence>
<keyword evidence="8" id="KW-0560">Oxidoreductase</keyword>
<dbReference type="GO" id="GO:0048038">
    <property type="term" value="F:quinone binding"/>
    <property type="evidence" value="ECO:0007669"/>
    <property type="project" value="UniProtKB-KW"/>
</dbReference>
<proteinExistence type="inferred from homology"/>
<dbReference type="RefSeq" id="WP_115518784.1">
    <property type="nucleotide sequence ID" value="NZ_QRGO01000003.1"/>
</dbReference>
<comment type="catalytic activity">
    <reaction evidence="5">
        <text>a quinone + NADH + 5 H(+)(in) = a quinol + NAD(+) + 4 H(+)(out)</text>
        <dbReference type="Rhea" id="RHEA:57888"/>
        <dbReference type="ChEBI" id="CHEBI:15378"/>
        <dbReference type="ChEBI" id="CHEBI:24646"/>
        <dbReference type="ChEBI" id="CHEBI:57540"/>
        <dbReference type="ChEBI" id="CHEBI:57945"/>
        <dbReference type="ChEBI" id="CHEBI:132124"/>
    </reaction>
</comment>
<evidence type="ECO:0000259" key="7">
    <source>
        <dbReference type="Pfam" id="PF00361"/>
    </source>
</evidence>
<gene>
    <name evidence="5" type="primary">nuoN</name>
    <name evidence="8" type="ORF">DXH78_18720</name>
</gene>
<feature type="transmembrane region" description="Helical" evidence="5">
    <location>
        <begin position="368"/>
        <end position="388"/>
    </location>
</feature>
<feature type="transmembrane region" description="Helical" evidence="5">
    <location>
        <begin position="240"/>
        <end position="264"/>
    </location>
</feature>
<feature type="domain" description="NADH:quinone oxidoreductase/Mrp antiporter transmembrane" evidence="7">
    <location>
        <begin position="126"/>
        <end position="418"/>
    </location>
</feature>
<comment type="function">
    <text evidence="5">NDH-1 shuttles electrons from NADH, via FMN and iron-sulfur (Fe-S) centers, to quinones in the respiratory chain. The immediate electron acceptor for the enzyme in this species is believed to be ubiquinone. Couples the redox reaction to proton translocation (for every two electrons transferred, four hydrogen ions are translocated across the cytoplasmic membrane), and thus conserves the redox energy in a proton gradient.</text>
</comment>
<feature type="transmembrane region" description="Helical" evidence="5">
    <location>
        <begin position="394"/>
        <end position="424"/>
    </location>
</feature>
<dbReference type="Pfam" id="PF00361">
    <property type="entry name" value="Proton_antipo_M"/>
    <property type="match status" value="1"/>
</dbReference>
<keyword evidence="5" id="KW-1278">Translocase</keyword>
<keyword evidence="2 5" id="KW-0812">Transmembrane</keyword>
<comment type="caution">
    <text evidence="8">The sequence shown here is derived from an EMBL/GenBank/DDBJ whole genome shotgun (WGS) entry which is preliminary data.</text>
</comment>
<evidence type="ECO:0000256" key="1">
    <source>
        <dbReference type="ARBA" id="ARBA00004127"/>
    </source>
</evidence>
<accession>A0A371B108</accession>
<evidence type="ECO:0000256" key="5">
    <source>
        <dbReference type="HAMAP-Rule" id="MF_00445"/>
    </source>
</evidence>